<feature type="domain" description="SLH" evidence="4">
    <location>
        <begin position="54"/>
        <end position="118"/>
    </location>
</feature>
<feature type="coiled-coil region" evidence="3">
    <location>
        <begin position="121"/>
        <end position="162"/>
    </location>
</feature>
<accession>U5QFU4</accession>
<dbReference type="EMBL" id="CP003587">
    <property type="protein sequence ID" value="AGY57802.1"/>
    <property type="molecule type" value="Genomic_DNA"/>
</dbReference>
<evidence type="ECO:0000256" key="1">
    <source>
        <dbReference type="ARBA" id="ARBA00008769"/>
    </source>
</evidence>
<organism evidence="5 6">
    <name type="scientific">Gloeobacter kilaueensis (strain ATCC BAA-2537 / CCAP 1431/1 / ULC 316 / JS1)</name>
    <dbReference type="NCBI Taxonomy" id="1183438"/>
    <lineage>
        <taxon>Bacteria</taxon>
        <taxon>Bacillati</taxon>
        <taxon>Cyanobacteriota</taxon>
        <taxon>Cyanophyceae</taxon>
        <taxon>Gloeobacterales</taxon>
        <taxon>Gloeobacteraceae</taxon>
        <taxon>Gloeobacter</taxon>
    </lineage>
</organism>
<dbReference type="KEGG" id="glj:GKIL_1556"/>
<dbReference type="GO" id="GO:0008643">
    <property type="term" value="P:carbohydrate transport"/>
    <property type="evidence" value="ECO:0007669"/>
    <property type="project" value="InterPro"/>
</dbReference>
<dbReference type="Pfam" id="PF04966">
    <property type="entry name" value="OprB"/>
    <property type="match status" value="2"/>
</dbReference>
<dbReference type="InterPro" id="IPR051465">
    <property type="entry name" value="Cell_Envelope_Struct_Comp"/>
</dbReference>
<dbReference type="PROSITE" id="PS51272">
    <property type="entry name" value="SLH"/>
    <property type="match status" value="1"/>
</dbReference>
<reference evidence="5 6" key="1">
    <citation type="journal article" date="2013" name="PLoS ONE">
        <title>Cultivation and Complete Genome Sequencing of Gloeobacter kilaueensis sp. nov., from a Lava Cave in Kilauea Caldera, Hawai'i.</title>
        <authorList>
            <person name="Saw J.H."/>
            <person name="Schatz M."/>
            <person name="Brown M.V."/>
            <person name="Kunkel D.D."/>
            <person name="Foster J.S."/>
            <person name="Shick H."/>
            <person name="Christensen S."/>
            <person name="Hou S."/>
            <person name="Wan X."/>
            <person name="Donachie S.P."/>
        </authorList>
    </citation>
    <scope>NUCLEOTIDE SEQUENCE [LARGE SCALE GENOMIC DNA]</scope>
    <source>
        <strain evidence="6">JS</strain>
    </source>
</reference>
<dbReference type="NCBIfam" id="NF033921">
    <property type="entry name" value="por_somb"/>
    <property type="match status" value="1"/>
</dbReference>
<dbReference type="PANTHER" id="PTHR43308">
    <property type="entry name" value="OUTER MEMBRANE PROTEIN ALPHA-RELATED"/>
    <property type="match status" value="1"/>
</dbReference>
<sequence>MRNVYVSWGLAGALGLLAVISQPAQAEVPTTSVNDLSNPSLFTKDSPKSSQVNSVSELTDVDPNSWAFQALKNVVERYGCLEGYPNKTYKGNRPLSRYEFAAGLNACLEKVNELITASTSNLATKEDLAVLQRLAEEFRNELAALRGRVDFLEAKTKELESKLFSTTAKLDAEVIMSAEIQGADVNAFIRDSAGNLQLTGGGANVNSIARTRLNIRANSLITRGDQLRIRLNGRTGDSTPFTSSQGRVARIDYAGAAGDTSPTGVAAVDFDKVYYDFPLSFFGGVDNVRIRFGPRIEAIDLLARMKYTVNEGQNFSWGNFKRDPLFTEITNGPHPGAHLDIRFSRDFALRVLYIAYDGGSAGGAALPGQFPFGGSGLFGGTTQIAAEIGFRPTPSIDIGLGYSYINLSSASSVGGFIYGAASSFGGGDARLVYNTANVGNIGHNVFLAHVDWDITPGIAIFGRYSYDTANFYGRTGNPLNVGGSLDSNTWMAGLALPDLFGKGNLFEAAIIQPIQISNNGVIAFTPGVTNSSTDPRGNLNIFRGNVNPITGQISGTGLPYLRNGTEYDVAVAYRYRVTDRLSLTPEVLFVINPNGVNQQGITVGNLRATFEF</sequence>
<evidence type="ECO:0000256" key="3">
    <source>
        <dbReference type="SAM" id="Coils"/>
    </source>
</evidence>
<dbReference type="PANTHER" id="PTHR43308:SF1">
    <property type="entry name" value="OUTER MEMBRANE PROTEIN ALPHA"/>
    <property type="match status" value="1"/>
</dbReference>
<gene>
    <name evidence="5" type="ORF">GKIL_1556</name>
</gene>
<feature type="chain" id="PRO_5004663638" evidence="2">
    <location>
        <begin position="27"/>
        <end position="612"/>
    </location>
</feature>
<dbReference type="InterPro" id="IPR007049">
    <property type="entry name" value="Carb-sel_porin_OprB"/>
</dbReference>
<dbReference type="RefSeq" id="WP_023172913.1">
    <property type="nucleotide sequence ID" value="NC_022600.1"/>
</dbReference>
<dbReference type="GO" id="GO:0015288">
    <property type="term" value="F:porin activity"/>
    <property type="evidence" value="ECO:0007669"/>
    <property type="project" value="InterPro"/>
</dbReference>
<feature type="signal peptide" evidence="2">
    <location>
        <begin position="1"/>
        <end position="26"/>
    </location>
</feature>
<evidence type="ECO:0000256" key="2">
    <source>
        <dbReference type="RuleBase" id="RU363072"/>
    </source>
</evidence>
<comment type="similarity">
    <text evidence="1 2">Belongs to the OprB family.</text>
</comment>
<proteinExistence type="inferred from homology"/>
<evidence type="ECO:0000259" key="4">
    <source>
        <dbReference type="PROSITE" id="PS51272"/>
    </source>
</evidence>
<dbReference type="AlphaFoldDB" id="U5QFU4"/>
<evidence type="ECO:0000313" key="5">
    <source>
        <dbReference type="EMBL" id="AGY57802.1"/>
    </source>
</evidence>
<keyword evidence="3" id="KW-0175">Coiled coil</keyword>
<evidence type="ECO:0000313" key="6">
    <source>
        <dbReference type="Proteomes" id="UP000017396"/>
    </source>
</evidence>
<dbReference type="Proteomes" id="UP000017396">
    <property type="component" value="Chromosome"/>
</dbReference>
<dbReference type="Pfam" id="PF00395">
    <property type="entry name" value="SLH"/>
    <property type="match status" value="1"/>
</dbReference>
<keyword evidence="6" id="KW-1185">Reference proteome</keyword>
<dbReference type="InterPro" id="IPR038673">
    <property type="entry name" value="OprB_sf"/>
</dbReference>
<keyword evidence="2" id="KW-0732">Signal</keyword>
<dbReference type="HOGENOM" id="CLU_018575_1_0_3"/>
<dbReference type="eggNOG" id="COG3659">
    <property type="taxonomic scope" value="Bacteria"/>
</dbReference>
<name>U5QFU4_GLOK1</name>
<protein>
    <submittedName>
        <fullName evidence="5">Carbohydrate-selective porin OprB</fullName>
    </submittedName>
</protein>
<dbReference type="InterPro" id="IPR001119">
    <property type="entry name" value="SLH_dom"/>
</dbReference>
<dbReference type="Gene3D" id="2.40.160.180">
    <property type="entry name" value="Carbohydrate-selective porin OprB"/>
    <property type="match status" value="1"/>
</dbReference>
<dbReference type="GO" id="GO:0016020">
    <property type="term" value="C:membrane"/>
    <property type="evidence" value="ECO:0007669"/>
    <property type="project" value="InterPro"/>
</dbReference>
<dbReference type="STRING" id="1183438.GKIL_1556"/>
<dbReference type="InterPro" id="IPR047684">
    <property type="entry name" value="Por_som-like"/>
</dbReference>